<feature type="signal peptide" evidence="1">
    <location>
        <begin position="1"/>
        <end position="22"/>
    </location>
</feature>
<protein>
    <recommendedName>
        <fullName evidence="2">AB hydrolase-1 domain-containing protein</fullName>
    </recommendedName>
</protein>
<dbReference type="Gene3D" id="3.40.50.1820">
    <property type="entry name" value="alpha/beta hydrolase"/>
    <property type="match status" value="2"/>
</dbReference>
<dbReference type="PANTHER" id="PTHR48098:SF3">
    <property type="entry name" value="IRON(III) ENTEROBACTIN ESTERASE"/>
    <property type="match status" value="1"/>
</dbReference>
<dbReference type="OrthoDB" id="184793at2759"/>
<reference evidence="3 4" key="1">
    <citation type="submission" date="2017-03" db="EMBL/GenBank/DDBJ databases">
        <title>Genomes of endolithic fungi from Antarctica.</title>
        <authorList>
            <person name="Coleine C."/>
            <person name="Masonjones S."/>
            <person name="Stajich J.E."/>
        </authorList>
    </citation>
    <scope>NUCLEOTIDE SEQUENCE [LARGE SCALE GENOMIC DNA]</scope>
    <source>
        <strain evidence="3 4">CCFEE 5184</strain>
    </source>
</reference>
<dbReference type="InterPro" id="IPR000801">
    <property type="entry name" value="Esterase-like"/>
</dbReference>
<comment type="caution">
    <text evidence="3">The sequence shown here is derived from an EMBL/GenBank/DDBJ whole genome shotgun (WGS) entry which is preliminary data.</text>
</comment>
<dbReference type="Pfam" id="PF12697">
    <property type="entry name" value="Abhydrolase_6"/>
    <property type="match status" value="1"/>
</dbReference>
<dbReference type="InterPro" id="IPR000073">
    <property type="entry name" value="AB_hydrolase_1"/>
</dbReference>
<accession>A0A4U0XXX0</accession>
<dbReference type="Proteomes" id="UP000309340">
    <property type="component" value="Unassembled WGS sequence"/>
</dbReference>
<sequence>MMGGVTAFVATIAFGLLSIALASPLRTNNGLSVHLSVADGLLGNSTDGHITVLLAPAGVDPLENQDVTTSPDHFYGKNVFQFHGGDVAFLSGGDGYVQPRTGVWGYPNASLDDVAAGDYTVQAFLTPYERVVRSDGSIVSVKFPCGDGALPVDGPGSLTTPATNITVSGGPQTISLKFTNITAVGDFNGTEIGGCSQGNYVDTEHLKYVKIRSSVLSDFWNRDMYVGANVLLPHGYQTNDTSTRYPVLYHQSHWPADTGAYGYLTDQAFATAWDTGFIPGTNVTAVRETPKMIIVQFRHETAFYDDSYAVNTANIGPYGDALNDELIPYLEKTFNTIADPYARIQDGGSTGGWESIANTIFRPDLFGACFTSYPDSLDFHRHQAIPLYTVDNAYVLPSGENITSIRENINGTLTNVTSVSQENHWELTFGTSSRSQLQWDVWNTVFGAQGYNNYPLEPWDKVTGEIYHEAVEYWKPMDLGMHVATNWDNELHLGQALRGRIFIYVGSWDNYFLNEGVEEFQKTVDAKGGTGWANVTILDGEPHGGNYQRRETWNYLELVASWINDHAPNAVARQSSPMAYKEGGVVSASVGTWDPGMKLEAQWVVNGRPVAKPFVVKQGDEVTYHKREKVQLAVTGPVAALAGVAAARQCQNITVEVEVSARNGVFNQTTPVTNIDVTNFLLNLVQAGKNYSAAVLEGYATVSGKYHLATTYCEPDHGQPSTVQLLTHGIGFDRSYWDLSYNNYNYSYSCEAVDQYGFATFSWDRLGIGMSQHGEAVNEIQAWLEVDALRALTQQLRNGQIPGISKKFNKIVHVGHSFGSQHTYALTAMYPTISDGIALTGFSQNGSAVCGTPEFALGGNFIQANTVAALSAYPNGYLAAGDPSGVQVNFFSPGDFDPAILTLAYNTGEPVTVGELLTFGGETGSLNTFAGPTIIVTGERDTPYCGGNCYALSPSIPQLAFKTIPNAKNPQAFIVPGAGHGLNLEYTHPVTYSTVNNYFVKNGLGPQRARGPHGPR</sequence>
<dbReference type="EMBL" id="NAJQ01000063">
    <property type="protein sequence ID" value="TKA80798.1"/>
    <property type="molecule type" value="Genomic_DNA"/>
</dbReference>
<evidence type="ECO:0000313" key="3">
    <source>
        <dbReference type="EMBL" id="TKA80798.1"/>
    </source>
</evidence>
<gene>
    <name evidence="3" type="ORF">B0A55_01602</name>
</gene>
<evidence type="ECO:0000313" key="4">
    <source>
        <dbReference type="Proteomes" id="UP000309340"/>
    </source>
</evidence>
<dbReference type="InterPro" id="IPR050583">
    <property type="entry name" value="Mycobacterial_A85_antigen"/>
</dbReference>
<proteinExistence type="predicted"/>
<organism evidence="3 4">
    <name type="scientific">Friedmanniomyces simplex</name>
    <dbReference type="NCBI Taxonomy" id="329884"/>
    <lineage>
        <taxon>Eukaryota</taxon>
        <taxon>Fungi</taxon>
        <taxon>Dikarya</taxon>
        <taxon>Ascomycota</taxon>
        <taxon>Pezizomycotina</taxon>
        <taxon>Dothideomycetes</taxon>
        <taxon>Dothideomycetidae</taxon>
        <taxon>Mycosphaerellales</taxon>
        <taxon>Teratosphaeriaceae</taxon>
        <taxon>Friedmanniomyces</taxon>
    </lineage>
</organism>
<name>A0A4U0XXX0_9PEZI</name>
<keyword evidence="1" id="KW-0732">Signal</keyword>
<feature type="domain" description="AB hydrolase-1" evidence="2">
    <location>
        <begin position="725"/>
        <end position="985"/>
    </location>
</feature>
<evidence type="ECO:0000259" key="2">
    <source>
        <dbReference type="Pfam" id="PF12697"/>
    </source>
</evidence>
<dbReference type="Pfam" id="PF00756">
    <property type="entry name" value="Esterase"/>
    <property type="match status" value="1"/>
</dbReference>
<dbReference type="PANTHER" id="PTHR48098">
    <property type="entry name" value="ENTEROCHELIN ESTERASE-RELATED"/>
    <property type="match status" value="1"/>
</dbReference>
<feature type="chain" id="PRO_5020448024" description="AB hydrolase-1 domain-containing protein" evidence="1">
    <location>
        <begin position="23"/>
        <end position="1016"/>
    </location>
</feature>
<dbReference type="InterPro" id="IPR029058">
    <property type="entry name" value="AB_hydrolase_fold"/>
</dbReference>
<dbReference type="SUPFAM" id="SSF53474">
    <property type="entry name" value="alpha/beta-Hydrolases"/>
    <property type="match status" value="2"/>
</dbReference>
<dbReference type="STRING" id="329884.A0A4U0XXX0"/>
<dbReference type="AlphaFoldDB" id="A0A4U0XXX0"/>
<keyword evidence="4" id="KW-1185">Reference proteome</keyword>
<evidence type="ECO:0000256" key="1">
    <source>
        <dbReference type="SAM" id="SignalP"/>
    </source>
</evidence>